<dbReference type="SMART" id="SM00028">
    <property type="entry name" value="TPR"/>
    <property type="match status" value="5"/>
</dbReference>
<evidence type="ECO:0000256" key="3">
    <source>
        <dbReference type="PROSITE-ProRule" id="PRU00339"/>
    </source>
</evidence>
<keyword evidence="1" id="KW-0677">Repeat</keyword>
<proteinExistence type="predicted"/>
<name>A0A5C5XBI3_9PLAN</name>
<accession>A0A5C5XBI3</accession>
<dbReference type="PANTHER" id="PTHR44943:SF8">
    <property type="entry name" value="TPR REPEAT-CONTAINING PROTEIN MJ0263"/>
    <property type="match status" value="1"/>
</dbReference>
<evidence type="ECO:0000256" key="2">
    <source>
        <dbReference type="ARBA" id="ARBA00022803"/>
    </source>
</evidence>
<evidence type="ECO:0000313" key="4">
    <source>
        <dbReference type="EMBL" id="TWT60376.1"/>
    </source>
</evidence>
<dbReference type="InterPro" id="IPR019734">
    <property type="entry name" value="TPR_rpt"/>
</dbReference>
<dbReference type="InterPro" id="IPR051685">
    <property type="entry name" value="Ycf3/AcsC/BcsC/TPR_MFPF"/>
</dbReference>
<comment type="caution">
    <text evidence="4">The sequence shown here is derived from an EMBL/GenBank/DDBJ whole genome shotgun (WGS) entry which is preliminary data.</text>
</comment>
<keyword evidence="2 3" id="KW-0802">TPR repeat</keyword>
<dbReference type="EMBL" id="SJPG01000001">
    <property type="protein sequence ID" value="TWT60376.1"/>
    <property type="molecule type" value="Genomic_DNA"/>
</dbReference>
<evidence type="ECO:0000313" key="5">
    <source>
        <dbReference type="Proteomes" id="UP000316095"/>
    </source>
</evidence>
<dbReference type="Gene3D" id="1.25.40.10">
    <property type="entry name" value="Tetratricopeptide repeat domain"/>
    <property type="match status" value="2"/>
</dbReference>
<dbReference type="InterPro" id="IPR011990">
    <property type="entry name" value="TPR-like_helical_dom_sf"/>
</dbReference>
<keyword evidence="5" id="KW-1185">Reference proteome</keyword>
<feature type="repeat" description="TPR" evidence="3">
    <location>
        <begin position="144"/>
        <end position="177"/>
    </location>
</feature>
<gene>
    <name evidence="4" type="primary">yrrB_1</name>
    <name evidence="4" type="ORF">Pan54_10900</name>
</gene>
<dbReference type="AlphaFoldDB" id="A0A5C5XBI3"/>
<dbReference type="Proteomes" id="UP000316095">
    <property type="component" value="Unassembled WGS sequence"/>
</dbReference>
<dbReference type="RefSeq" id="WP_165441593.1">
    <property type="nucleotide sequence ID" value="NZ_SJPG01000001.1"/>
</dbReference>
<feature type="repeat" description="TPR" evidence="3">
    <location>
        <begin position="42"/>
        <end position="75"/>
    </location>
</feature>
<feature type="repeat" description="TPR" evidence="3">
    <location>
        <begin position="76"/>
        <end position="109"/>
    </location>
</feature>
<reference evidence="4 5" key="1">
    <citation type="submission" date="2019-02" db="EMBL/GenBank/DDBJ databases">
        <title>Deep-cultivation of Planctomycetes and their phenomic and genomic characterization uncovers novel biology.</title>
        <authorList>
            <person name="Wiegand S."/>
            <person name="Jogler M."/>
            <person name="Boedeker C."/>
            <person name="Pinto D."/>
            <person name="Vollmers J."/>
            <person name="Rivas-Marin E."/>
            <person name="Kohn T."/>
            <person name="Peeters S.H."/>
            <person name="Heuer A."/>
            <person name="Rast P."/>
            <person name="Oberbeckmann S."/>
            <person name="Bunk B."/>
            <person name="Jeske O."/>
            <person name="Meyerdierks A."/>
            <person name="Storesund J.E."/>
            <person name="Kallscheuer N."/>
            <person name="Luecker S."/>
            <person name="Lage O.M."/>
            <person name="Pohl T."/>
            <person name="Merkel B.J."/>
            <person name="Hornburger P."/>
            <person name="Mueller R.-W."/>
            <person name="Bruemmer F."/>
            <person name="Labrenz M."/>
            <person name="Spormann A.M."/>
            <person name="Op Den Camp H."/>
            <person name="Overmann J."/>
            <person name="Amann R."/>
            <person name="Jetten M.S.M."/>
            <person name="Mascher T."/>
            <person name="Medema M.H."/>
            <person name="Devos D.P."/>
            <person name="Kaster A.-K."/>
            <person name="Ovreas L."/>
            <person name="Rohde M."/>
            <person name="Galperin M.Y."/>
            <person name="Jogler C."/>
        </authorList>
    </citation>
    <scope>NUCLEOTIDE SEQUENCE [LARGE SCALE GENOMIC DNA]</scope>
    <source>
        <strain evidence="4 5">Pan54</strain>
    </source>
</reference>
<feature type="repeat" description="TPR" evidence="3">
    <location>
        <begin position="110"/>
        <end position="143"/>
    </location>
</feature>
<dbReference type="PANTHER" id="PTHR44943">
    <property type="entry name" value="CELLULOSE SYNTHASE OPERON PROTEIN C"/>
    <property type="match status" value="1"/>
</dbReference>
<sequence length="321" mass="37114">MSEVEAEYDQLKIAGVEAYRKRQFLQAIELFTQATEIDSSDPVVWELLGTSQLRSSLMHDAVDSFQQAIEKNPHRSISYINIGAIFNRLGEFDKAIDFLQRGLQRDRRSVEGYYNLGLAYRRLDDFELAITAIKQVLRLNPLEWDAFYQLGKIYRDQGKTSQEIHYYQKALALEPGNKRVQKSLHQAMQQRTNQAREVSSFGRLVDEAPQRQTNSTTMLPALTSSERLHDREIVRLCAIAAEYAAVDYMEFLQGEARQILDKLKTRLSSGKSYSSTFRELHQDYRKTARDIAAKRTLVNQKMLQLQNHENQVLAQMEAKLQ</sequence>
<organism evidence="4 5">
    <name type="scientific">Rubinisphaera italica</name>
    <dbReference type="NCBI Taxonomy" id="2527969"/>
    <lineage>
        <taxon>Bacteria</taxon>
        <taxon>Pseudomonadati</taxon>
        <taxon>Planctomycetota</taxon>
        <taxon>Planctomycetia</taxon>
        <taxon>Planctomycetales</taxon>
        <taxon>Planctomycetaceae</taxon>
        <taxon>Rubinisphaera</taxon>
    </lineage>
</organism>
<dbReference type="Pfam" id="PF13432">
    <property type="entry name" value="TPR_16"/>
    <property type="match status" value="2"/>
</dbReference>
<dbReference type="PROSITE" id="PS50005">
    <property type="entry name" value="TPR"/>
    <property type="match status" value="4"/>
</dbReference>
<dbReference type="PROSITE" id="PS50293">
    <property type="entry name" value="TPR_REGION"/>
    <property type="match status" value="2"/>
</dbReference>
<evidence type="ECO:0000256" key="1">
    <source>
        <dbReference type="ARBA" id="ARBA00022737"/>
    </source>
</evidence>
<protein>
    <submittedName>
        <fullName evidence="4">TPR repeat-containing protein YrrB</fullName>
    </submittedName>
</protein>
<dbReference type="SUPFAM" id="SSF48452">
    <property type="entry name" value="TPR-like"/>
    <property type="match status" value="1"/>
</dbReference>